<evidence type="ECO:0000313" key="1">
    <source>
        <dbReference type="Proteomes" id="UP001732720"/>
    </source>
</evidence>
<dbReference type="Proteomes" id="UP001732720">
    <property type="component" value="Chromosome X"/>
</dbReference>
<evidence type="ECO:0000313" key="2">
    <source>
        <dbReference type="RefSeq" id="XP_073920349.1"/>
    </source>
</evidence>
<accession>A0AC58LT81</accession>
<name>A0AC58LT81_CASCN</name>
<organism evidence="1 2">
    <name type="scientific">Castor canadensis</name>
    <name type="common">American beaver</name>
    <dbReference type="NCBI Taxonomy" id="51338"/>
    <lineage>
        <taxon>Eukaryota</taxon>
        <taxon>Metazoa</taxon>
        <taxon>Chordata</taxon>
        <taxon>Craniata</taxon>
        <taxon>Vertebrata</taxon>
        <taxon>Euteleostomi</taxon>
        <taxon>Mammalia</taxon>
        <taxon>Eutheria</taxon>
        <taxon>Euarchontoglires</taxon>
        <taxon>Glires</taxon>
        <taxon>Rodentia</taxon>
        <taxon>Castorimorpha</taxon>
        <taxon>Castoridae</taxon>
        <taxon>Castor</taxon>
    </lineage>
</organism>
<reference evidence="2" key="1">
    <citation type="submission" date="2025-08" db="UniProtKB">
        <authorList>
            <consortium name="RefSeq"/>
        </authorList>
    </citation>
    <scope>IDENTIFICATION</scope>
</reference>
<sequence length="1100" mass="126463">MWLKPEEVLLKNALKLWLMERSNDYFVLQRRRGYREEGGGGLTGLLVGTLDSVLDSTAKVAPFRILHQTPDSQVYLSIACGANREEITKHWEWLEQNIMKTLSVFDSNEDITNFVQGKIRGLIAEEGKQSFAKEDDPEKFREALLKFEKSFGLPEQEKLVTYYSCSYWKGRVPCQGWLYLSTNFLSFYSFLLGSEIKLIISWDAISKLEKTSNVILTESIHVCSQGEDHYFSMFLHINETYLLMEQLANYAIKRLFDKETFDNDPILNDPLQITKRGLENRAHSEQFNAFFRLPKEETLKEVHECFLWVPFSHFNTHGKMCISENYICFASQDGNLCSVIIPLREVLAVDKTDDSSKSVIISIKGKAAFRFSEVKDFEQLVAKLKLKCGAVNTQCDISTEVAVGSDSTEPSHDFEVPSSTCQKECNKTVNTEALMTVFHPQNLETLNSKMLKEKMKEQSWNILFSECGRGVSMFRTKKTRDLVVRGIPETLKGELWMLFSGAVNDMATNPGYYAEVVEQSLGTCNLATEEIERDLRRSLPEHPAFQSDTGISALRRVLTAYAYRNPKIGYCQAMNILTSVLLLYAKEEEAFWLLVAVCERMLPDYFNRRIIGALVDQAVFEELIRDHLPQLTEHMTDMTFFSSVSLSWFLTLFISVLPIESAVNVVDCFFYDGIKAILQLGLAILDYNLDKLLACKDDAEAVTALNRFFDNVINKDSPLPSSVQQGSNMSDGKSNHIRVDITDLIRESNEKYGNIRYEDIHTMRCRNRLYVIQTLEETTKQNVLRVVSQDVKFSLYELDQLYVIFKKELFLSCYWCLSCPGLKYHDPSLPYLEQYQIDCQQFRVLYHLLSPWAHSANRDSLALWTFRLLDENSDCLINFKEFSSVIDIMYNGSFTEKLKLLFKLHIPPAYTEVIAKDSSKGDELSTEELLYFSQLHGKRKIDIQAYLNQWQDELLKKEENIKHLPRMNQSQFIQFSKTLYNLFHEDPEEESLYQAIAVVTSLLLRMEEVGRKLHSPTSSAKSFSATDCASRGPSQGKTESPVEKDPSSQREEPQWSFAFEQILASLLNEPALVRFFERPTDLKAKLENAKSSQLRLRTKI</sequence>
<gene>
    <name evidence="2" type="primary">Tbc1d8b</name>
</gene>
<keyword evidence="1" id="KW-1185">Reference proteome</keyword>
<proteinExistence type="predicted"/>
<dbReference type="RefSeq" id="XP_073920349.1">
    <property type="nucleotide sequence ID" value="XM_074064248.1"/>
</dbReference>
<protein>
    <submittedName>
        <fullName evidence="2">TBC1 domain family member 8B isoform X2</fullName>
    </submittedName>
</protein>